<name>A0ABT5WJA9_9SPHN</name>
<evidence type="ECO:0000256" key="1">
    <source>
        <dbReference type="SAM" id="MobiDB-lite"/>
    </source>
</evidence>
<feature type="compositionally biased region" description="Basic and acidic residues" evidence="1">
    <location>
        <begin position="1"/>
        <end position="11"/>
    </location>
</feature>
<dbReference type="EMBL" id="JARESE010000001">
    <property type="protein sequence ID" value="MDE8650134.1"/>
    <property type="molecule type" value="Genomic_DNA"/>
</dbReference>
<organism evidence="2 3">
    <name type="scientific">Novosphingobium album</name>
    <name type="common">ex Liu et al. 2023</name>
    <dbReference type="NCBI Taxonomy" id="3031130"/>
    <lineage>
        <taxon>Bacteria</taxon>
        <taxon>Pseudomonadati</taxon>
        <taxon>Pseudomonadota</taxon>
        <taxon>Alphaproteobacteria</taxon>
        <taxon>Sphingomonadales</taxon>
        <taxon>Sphingomonadaceae</taxon>
        <taxon>Novosphingobium</taxon>
    </lineage>
</organism>
<evidence type="ECO:0000313" key="3">
    <source>
        <dbReference type="Proteomes" id="UP001216253"/>
    </source>
</evidence>
<dbReference type="Proteomes" id="UP001216253">
    <property type="component" value="Unassembled WGS sequence"/>
</dbReference>
<dbReference type="RefSeq" id="WP_275226221.1">
    <property type="nucleotide sequence ID" value="NZ_JARESE010000001.1"/>
</dbReference>
<accession>A0ABT5WJA9</accession>
<comment type="caution">
    <text evidence="2">The sequence shown here is derived from an EMBL/GenBank/DDBJ whole genome shotgun (WGS) entry which is preliminary data.</text>
</comment>
<keyword evidence="3" id="KW-1185">Reference proteome</keyword>
<protein>
    <submittedName>
        <fullName evidence="2">Uncharacterized protein</fullName>
    </submittedName>
</protein>
<proteinExistence type="predicted"/>
<feature type="region of interest" description="Disordered" evidence="1">
    <location>
        <begin position="1"/>
        <end position="24"/>
    </location>
</feature>
<gene>
    <name evidence="2" type="ORF">PYV00_00200</name>
</gene>
<sequence>MKLYKFKEQTGRRQALAPEQNPDGLPEGAWLAIGEININREDGPRIGANSEDIIDAIERDGIFIWPVEDNA</sequence>
<reference evidence="2 3" key="1">
    <citation type="submission" date="2023-03" db="EMBL/GenBank/DDBJ databases">
        <title>NovoSphingobium album sp. nov. isolated from polycyclic aromatic hydrocarbons- and heavy-metal polluted soil.</title>
        <authorList>
            <person name="Liu Z."/>
            <person name="Wang K."/>
        </authorList>
    </citation>
    <scope>NUCLEOTIDE SEQUENCE [LARGE SCALE GENOMIC DNA]</scope>
    <source>
        <strain evidence="2 3">H3SJ31-1</strain>
    </source>
</reference>
<evidence type="ECO:0000313" key="2">
    <source>
        <dbReference type="EMBL" id="MDE8650134.1"/>
    </source>
</evidence>